<evidence type="ECO:0000313" key="5">
    <source>
        <dbReference type="EMBL" id="MBD3586093.1"/>
    </source>
</evidence>
<dbReference type="PANTHER" id="PTHR30093">
    <property type="entry name" value="GENERAL SECRETION PATHWAY PROTEIN G"/>
    <property type="match status" value="1"/>
</dbReference>
<keyword evidence="6" id="KW-1185">Reference proteome</keyword>
<dbReference type="PANTHER" id="PTHR30093:SF34">
    <property type="entry name" value="PREPILIN PEPTIDASE-DEPENDENT PROTEIN D"/>
    <property type="match status" value="1"/>
</dbReference>
<dbReference type="RefSeq" id="WP_191024755.1">
    <property type="nucleotide sequence ID" value="NZ_JABBXD010000005.1"/>
</dbReference>
<sequence>MKQFKPSNQKGFTLIELMIVVAIIGILAAVALPAYQTYTKKARFSEVMMATTPFKTSYEVAVQSGDITALLDADAGTNGLPAEITVANGMVASVTIADGVITATGTTDVDGATYVMTPNGVTAPVQWTVSGTCKTAGLC</sequence>
<accession>A0ABR8LLB0</accession>
<dbReference type="NCBIfam" id="TIGR02532">
    <property type="entry name" value="IV_pilin_GFxxxE"/>
    <property type="match status" value="1"/>
</dbReference>
<evidence type="ECO:0000313" key="6">
    <source>
        <dbReference type="Proteomes" id="UP000624419"/>
    </source>
</evidence>
<keyword evidence="4" id="KW-0812">Transmembrane</keyword>
<keyword evidence="2" id="KW-0488">Methylation</keyword>
<name>A0ABR8LLB0_9ALTE</name>
<dbReference type="Proteomes" id="UP000624419">
    <property type="component" value="Unassembled WGS sequence"/>
</dbReference>
<protein>
    <submittedName>
        <fullName evidence="5">Prepilin-type N-terminal cleavage/methylation domain-containing protein</fullName>
    </submittedName>
</protein>
<dbReference type="Pfam" id="PF00114">
    <property type="entry name" value="Pilin"/>
    <property type="match status" value="1"/>
</dbReference>
<keyword evidence="4" id="KW-1133">Transmembrane helix</keyword>
<comment type="caution">
    <text evidence="5">The sequence shown here is derived from an EMBL/GenBank/DDBJ whole genome shotgun (WGS) entry which is preliminary data.</text>
</comment>
<gene>
    <name evidence="5" type="ORF">HHX48_10115</name>
</gene>
<evidence type="ECO:0000256" key="2">
    <source>
        <dbReference type="ARBA" id="ARBA00022481"/>
    </source>
</evidence>
<evidence type="ECO:0000256" key="1">
    <source>
        <dbReference type="ARBA" id="ARBA00005233"/>
    </source>
</evidence>
<keyword evidence="4" id="KW-0472">Membrane</keyword>
<dbReference type="InterPro" id="IPR001082">
    <property type="entry name" value="Pilin"/>
</dbReference>
<dbReference type="InterPro" id="IPR045584">
    <property type="entry name" value="Pilin-like"/>
</dbReference>
<dbReference type="EMBL" id="JABBXD010000005">
    <property type="protein sequence ID" value="MBD3586093.1"/>
    <property type="molecule type" value="Genomic_DNA"/>
</dbReference>
<proteinExistence type="inferred from homology"/>
<comment type="similarity">
    <text evidence="1 3">Belongs to the N-Me-Phe pilin family.</text>
</comment>
<dbReference type="Gene3D" id="3.30.700.10">
    <property type="entry name" value="Glycoprotein, Type 4 Pilin"/>
    <property type="match status" value="1"/>
</dbReference>
<dbReference type="PROSITE" id="PS00409">
    <property type="entry name" value="PROKAR_NTER_METHYL"/>
    <property type="match status" value="1"/>
</dbReference>
<feature type="transmembrane region" description="Helical" evidence="4">
    <location>
        <begin position="12"/>
        <end position="35"/>
    </location>
</feature>
<evidence type="ECO:0000256" key="3">
    <source>
        <dbReference type="RuleBase" id="RU000389"/>
    </source>
</evidence>
<dbReference type="InterPro" id="IPR012902">
    <property type="entry name" value="N_methyl_site"/>
</dbReference>
<dbReference type="SUPFAM" id="SSF54523">
    <property type="entry name" value="Pili subunits"/>
    <property type="match status" value="1"/>
</dbReference>
<reference evidence="5 6" key="1">
    <citation type="submission" date="2020-04" db="EMBL/GenBank/DDBJ databases">
        <title>Salinimonas sp. HHU 13199.</title>
        <authorList>
            <person name="Cui X."/>
            <person name="Zhang D."/>
        </authorList>
    </citation>
    <scope>NUCLEOTIDE SEQUENCE [LARGE SCALE GENOMIC DNA]</scope>
    <source>
        <strain evidence="5 6">HHU 13199</strain>
    </source>
</reference>
<dbReference type="Pfam" id="PF07963">
    <property type="entry name" value="N_methyl"/>
    <property type="match status" value="1"/>
</dbReference>
<organism evidence="5 6">
    <name type="scientific">Salinimonas profundi</name>
    <dbReference type="NCBI Taxonomy" id="2729140"/>
    <lineage>
        <taxon>Bacteria</taxon>
        <taxon>Pseudomonadati</taxon>
        <taxon>Pseudomonadota</taxon>
        <taxon>Gammaproteobacteria</taxon>
        <taxon>Alteromonadales</taxon>
        <taxon>Alteromonadaceae</taxon>
        <taxon>Alteromonas/Salinimonas group</taxon>
        <taxon>Salinimonas</taxon>
    </lineage>
</organism>
<evidence type="ECO:0000256" key="4">
    <source>
        <dbReference type="SAM" id="Phobius"/>
    </source>
</evidence>
<keyword evidence="3" id="KW-0281">Fimbrium</keyword>